<name>A0A9D3X9L0_9SAUR</name>
<comment type="caution">
    <text evidence="2">The sequence shown here is derived from an EMBL/GenBank/DDBJ whole genome shotgun (WGS) entry which is preliminary data.</text>
</comment>
<dbReference type="EMBL" id="JAHDVG010000478">
    <property type="protein sequence ID" value="KAH1175010.1"/>
    <property type="molecule type" value="Genomic_DNA"/>
</dbReference>
<gene>
    <name evidence="2" type="ORF">KIL84_021424</name>
</gene>
<proteinExistence type="predicted"/>
<keyword evidence="3" id="KW-1185">Reference proteome</keyword>
<evidence type="ECO:0000256" key="1">
    <source>
        <dbReference type="SAM" id="MobiDB-lite"/>
    </source>
</evidence>
<dbReference type="Proteomes" id="UP000827986">
    <property type="component" value="Unassembled WGS sequence"/>
</dbReference>
<evidence type="ECO:0000313" key="2">
    <source>
        <dbReference type="EMBL" id="KAH1175010.1"/>
    </source>
</evidence>
<protein>
    <submittedName>
        <fullName evidence="2">Uncharacterized protein</fullName>
    </submittedName>
</protein>
<feature type="region of interest" description="Disordered" evidence="1">
    <location>
        <begin position="29"/>
        <end position="70"/>
    </location>
</feature>
<dbReference type="AlphaFoldDB" id="A0A9D3X9L0"/>
<evidence type="ECO:0000313" key="3">
    <source>
        <dbReference type="Proteomes" id="UP000827986"/>
    </source>
</evidence>
<accession>A0A9D3X9L0</accession>
<reference evidence="2" key="1">
    <citation type="submission" date="2021-09" db="EMBL/GenBank/DDBJ databases">
        <title>The genome of Mauremys mutica provides insights into the evolution of semi-aquatic lifestyle.</title>
        <authorList>
            <person name="Gong S."/>
            <person name="Gao Y."/>
        </authorList>
    </citation>
    <scope>NUCLEOTIDE SEQUENCE</scope>
    <source>
        <strain evidence="2">MM-2020</strain>
        <tissue evidence="2">Muscle</tissue>
    </source>
</reference>
<organism evidence="2 3">
    <name type="scientific">Mauremys mutica</name>
    <name type="common">yellowpond turtle</name>
    <dbReference type="NCBI Taxonomy" id="74926"/>
    <lineage>
        <taxon>Eukaryota</taxon>
        <taxon>Metazoa</taxon>
        <taxon>Chordata</taxon>
        <taxon>Craniata</taxon>
        <taxon>Vertebrata</taxon>
        <taxon>Euteleostomi</taxon>
        <taxon>Archelosauria</taxon>
        <taxon>Testudinata</taxon>
        <taxon>Testudines</taxon>
        <taxon>Cryptodira</taxon>
        <taxon>Durocryptodira</taxon>
        <taxon>Testudinoidea</taxon>
        <taxon>Geoemydidae</taxon>
        <taxon>Geoemydinae</taxon>
        <taxon>Mauremys</taxon>
    </lineage>
</organism>
<sequence>MLYGWCRNQSSYGGTAKCFFKQGKAACPANAPPPQPVAPLGRGGGELALGPTPASHPLLPRAPSKELAGPEHSPAMRWCCRGGQWEAQVPGLQGCSVLVSYLVGRQRSRPCCPSLSG</sequence>